<dbReference type="SUPFAM" id="SSF81301">
    <property type="entry name" value="Nucleotidyltransferase"/>
    <property type="match status" value="1"/>
</dbReference>
<dbReference type="InterPro" id="IPR043519">
    <property type="entry name" value="NT_sf"/>
</dbReference>
<accession>A0A7W8QH24</accession>
<dbReference type="EC" id="2.7.7.-" evidence="1"/>
<dbReference type="Gene3D" id="3.30.460.10">
    <property type="entry name" value="Beta Polymerase, domain 2"/>
    <property type="match status" value="1"/>
</dbReference>
<dbReference type="RefSeq" id="WP_184387744.1">
    <property type="nucleotide sequence ID" value="NZ_BAAAJD010000024.1"/>
</dbReference>
<evidence type="ECO:0000313" key="2">
    <source>
        <dbReference type="Proteomes" id="UP000572635"/>
    </source>
</evidence>
<dbReference type="EMBL" id="JACHDB010000001">
    <property type="protein sequence ID" value="MBB5430114.1"/>
    <property type="molecule type" value="Genomic_DNA"/>
</dbReference>
<protein>
    <submittedName>
        <fullName evidence="1">Aminoglycoside 6-adenylyltransferase</fullName>
        <ecNumber evidence="1">2.7.7.-</ecNumber>
    </submittedName>
</protein>
<reference evidence="1 2" key="1">
    <citation type="submission" date="2020-08" db="EMBL/GenBank/DDBJ databases">
        <title>Sequencing the genomes of 1000 actinobacteria strains.</title>
        <authorList>
            <person name="Klenk H.-P."/>
        </authorList>
    </citation>
    <scope>NUCLEOTIDE SEQUENCE [LARGE SCALE GENOMIC DNA]</scope>
    <source>
        <strain evidence="1 2">DSM 44551</strain>
    </source>
</reference>
<proteinExistence type="predicted"/>
<evidence type="ECO:0000313" key="1">
    <source>
        <dbReference type="EMBL" id="MBB5430114.1"/>
    </source>
</evidence>
<dbReference type="Gene3D" id="1.20.120.330">
    <property type="entry name" value="Nucleotidyltransferases domain 2"/>
    <property type="match status" value="1"/>
</dbReference>
<keyword evidence="2" id="KW-1185">Reference proteome</keyword>
<comment type="caution">
    <text evidence="1">The sequence shown here is derived from an EMBL/GenBank/DDBJ whole genome shotgun (WGS) entry which is preliminary data.</text>
</comment>
<name>A0A7W8QH24_9ACTN</name>
<dbReference type="AlphaFoldDB" id="A0A7W8QH24"/>
<dbReference type="SUPFAM" id="SSF81631">
    <property type="entry name" value="PAP/OAS1 substrate-binding domain"/>
    <property type="match status" value="1"/>
</dbReference>
<dbReference type="InterPro" id="IPR007530">
    <property type="entry name" value="Aminoglycoside_adenylylTfrase"/>
</dbReference>
<dbReference type="GO" id="GO:0016779">
    <property type="term" value="F:nucleotidyltransferase activity"/>
    <property type="evidence" value="ECO:0007669"/>
    <property type="project" value="UniProtKB-KW"/>
</dbReference>
<sequence>MENPELLLKRIVDFAAARDGIQAVVQTGSRARGRRVDAYSDLDIELIGPGAAELAGRDDWLQEIGPVLVAIHLANEDEDEPDWPTCLAVFAEGRKADFTLAGPERLERMAADGLDDLYRRGYLVHLDETGITRSLAPSDPRPPERSAPGAEEFEANQREFWFEATQIPVYIARRDLWPAASRLVEAEELLLEMLEWNAFARSGGAADTWHKGHRIDEWAAEPYRSEIPSAFAGYDPDDQLRALRSIAGLYARVAAETGGLLSLPVLDLRDRVLRHIDRVVAGEAGR</sequence>
<organism evidence="1 2">
    <name type="scientific">Nocardiopsis composta</name>
    <dbReference type="NCBI Taxonomy" id="157465"/>
    <lineage>
        <taxon>Bacteria</taxon>
        <taxon>Bacillati</taxon>
        <taxon>Actinomycetota</taxon>
        <taxon>Actinomycetes</taxon>
        <taxon>Streptosporangiales</taxon>
        <taxon>Nocardiopsidaceae</taxon>
        <taxon>Nocardiopsis</taxon>
    </lineage>
</organism>
<gene>
    <name evidence="1" type="ORF">HDA36_000198</name>
</gene>
<keyword evidence="1" id="KW-0548">Nucleotidyltransferase</keyword>
<dbReference type="Pfam" id="PF04439">
    <property type="entry name" value="Adenyl_transf"/>
    <property type="match status" value="1"/>
</dbReference>
<dbReference type="Proteomes" id="UP000572635">
    <property type="component" value="Unassembled WGS sequence"/>
</dbReference>
<keyword evidence="1" id="KW-0808">Transferase</keyword>